<name>A0A6U0E9P7_9CHLO</name>
<dbReference type="GO" id="GO:2001070">
    <property type="term" value="F:starch binding"/>
    <property type="evidence" value="ECO:0007669"/>
    <property type="project" value="TreeGrafter"/>
</dbReference>
<keyword evidence="3" id="KW-0934">Plastid</keyword>
<dbReference type="AlphaFoldDB" id="A0A6U0E9P7"/>
<feature type="region of interest" description="Disordered" evidence="6">
    <location>
        <begin position="1"/>
        <end position="48"/>
    </location>
</feature>
<feature type="compositionally biased region" description="Low complexity" evidence="6">
    <location>
        <begin position="1"/>
        <end position="12"/>
    </location>
</feature>
<comment type="subcellular location">
    <subcellularLocation>
        <location evidence="1">Plastid</location>
        <location evidence="1">Chloroplast stroma</location>
    </subcellularLocation>
</comment>
<feature type="region of interest" description="Disordered" evidence="6">
    <location>
        <begin position="530"/>
        <end position="569"/>
    </location>
</feature>
<evidence type="ECO:0000313" key="7">
    <source>
        <dbReference type="EMBL" id="CAD8576193.1"/>
    </source>
</evidence>
<dbReference type="PANTHER" id="PTHR34113:SF2">
    <property type="entry name" value="PROTEIN LIKE EARLY STARVATION, CHLOROPLASTIC"/>
    <property type="match status" value="1"/>
</dbReference>
<feature type="compositionally biased region" description="Basic and acidic residues" evidence="6">
    <location>
        <begin position="134"/>
        <end position="143"/>
    </location>
</feature>
<protein>
    <submittedName>
        <fullName evidence="7">Uncharacterized protein</fullName>
    </submittedName>
</protein>
<keyword evidence="4" id="KW-0809">Transit peptide</keyword>
<proteinExistence type="inferred from homology"/>
<dbReference type="GO" id="GO:2000904">
    <property type="term" value="P:regulation of starch metabolic process"/>
    <property type="evidence" value="ECO:0007669"/>
    <property type="project" value="TreeGrafter"/>
</dbReference>
<evidence type="ECO:0000256" key="6">
    <source>
        <dbReference type="SAM" id="MobiDB-lite"/>
    </source>
</evidence>
<evidence type="ECO:0000256" key="1">
    <source>
        <dbReference type="ARBA" id="ARBA00004470"/>
    </source>
</evidence>
<dbReference type="GO" id="GO:0005982">
    <property type="term" value="P:starch metabolic process"/>
    <property type="evidence" value="ECO:0007669"/>
    <property type="project" value="TreeGrafter"/>
</dbReference>
<gene>
    <name evidence="7" type="ORF">OMED0929_LOCUS552</name>
</gene>
<dbReference type="GO" id="GO:0009570">
    <property type="term" value="C:chloroplast stroma"/>
    <property type="evidence" value="ECO:0007669"/>
    <property type="project" value="UniProtKB-SubCell"/>
</dbReference>
<feature type="region of interest" description="Disordered" evidence="6">
    <location>
        <begin position="388"/>
        <end position="409"/>
    </location>
</feature>
<dbReference type="EMBL" id="HBEW01000673">
    <property type="protein sequence ID" value="CAD8576193.1"/>
    <property type="molecule type" value="Transcribed_RNA"/>
</dbReference>
<feature type="compositionally biased region" description="Basic and acidic residues" evidence="6">
    <location>
        <begin position="398"/>
        <end position="409"/>
    </location>
</feature>
<comment type="similarity">
    <text evidence="5">Belongs to the ESV1 family.</text>
</comment>
<accession>A0A6U0E9P7</accession>
<sequence length="569" mass="61577">MRASPAAASAARAHARPRAHRASRRRDGFRAAPVTRRASSSEDDELDTRSAAVVDMFERAATPIGELERAQAALAAVKAMTNSTLARDDGRASAASGSGGAKSAGAVGKAISSSAAGSAPTAATSASAGTSKSASEKKPKPKADTFNPGSDFWTWTPPEDVTKSSSPALAPVPKLQRQTSKNVADAVAFAERVPEASLQLKFQSEEDVPTALSMDFESELATETVGATETSPLSETPTVELEESATAVRELGADGATQGTLENGARWWRESGEEELEGGKLCKWTLVRGASADGSVEWEEKWWTTSDAFNYREMGAIKSGRDGKGNVWQESWREQMTHDTTSGFSNASKHIVRDANKWGKQADGTEWHEVWDENYWGDGQVKRTCTKKGAVGDGVTPEDGHGNRWTHKWGEEWDGRGGCVKWTDTFADRDVSEGGGSGRAWGEKWEERWGDYAHNGSAGNRTGSTWNDRDGYKFEKTWGEEHWHDGRVHKWGGTTDGSDGWDVWEDSAGWWERAPSFGWDEAVSHSPQLLSVPLRSRAPSTGKNKPTIGRAPGRTIKPPPGSKLQNPDQ</sequence>
<dbReference type="InterPro" id="IPR052495">
    <property type="entry name" value="Alpha-glucan_binding_chloro"/>
</dbReference>
<evidence type="ECO:0000256" key="4">
    <source>
        <dbReference type="ARBA" id="ARBA00022946"/>
    </source>
</evidence>
<dbReference type="GO" id="GO:0043036">
    <property type="term" value="C:starch grain"/>
    <property type="evidence" value="ECO:0007669"/>
    <property type="project" value="TreeGrafter"/>
</dbReference>
<evidence type="ECO:0000256" key="3">
    <source>
        <dbReference type="ARBA" id="ARBA00022640"/>
    </source>
</evidence>
<evidence type="ECO:0000256" key="5">
    <source>
        <dbReference type="ARBA" id="ARBA00038237"/>
    </source>
</evidence>
<feature type="region of interest" description="Disordered" evidence="6">
    <location>
        <begin position="80"/>
        <end position="179"/>
    </location>
</feature>
<feature type="compositionally biased region" description="Basic residues" evidence="6">
    <location>
        <begin position="13"/>
        <end position="24"/>
    </location>
</feature>
<evidence type="ECO:0000256" key="2">
    <source>
        <dbReference type="ARBA" id="ARBA00022528"/>
    </source>
</evidence>
<keyword evidence="2" id="KW-0150">Chloroplast</keyword>
<reference evidence="7" key="1">
    <citation type="submission" date="2021-01" db="EMBL/GenBank/DDBJ databases">
        <authorList>
            <person name="Corre E."/>
            <person name="Pelletier E."/>
            <person name="Niang G."/>
            <person name="Scheremetjew M."/>
            <person name="Finn R."/>
            <person name="Kale V."/>
            <person name="Holt S."/>
            <person name="Cochrane G."/>
            <person name="Meng A."/>
            <person name="Brown T."/>
            <person name="Cohen L."/>
        </authorList>
    </citation>
    <scope>NUCLEOTIDE SEQUENCE</scope>
    <source>
        <strain evidence="7">Clade-D-RCC2572</strain>
    </source>
</reference>
<organism evidence="7">
    <name type="scientific">Ostreococcus mediterraneus</name>
    <dbReference type="NCBI Taxonomy" id="1486918"/>
    <lineage>
        <taxon>Eukaryota</taxon>
        <taxon>Viridiplantae</taxon>
        <taxon>Chlorophyta</taxon>
        <taxon>Mamiellophyceae</taxon>
        <taxon>Mamiellales</taxon>
        <taxon>Bathycoccaceae</taxon>
        <taxon>Ostreococcus</taxon>
    </lineage>
</organism>
<dbReference type="PANTHER" id="PTHR34113">
    <property type="entry name" value="INACTIVE PURPLE ACID PHOSPHATASE-LIKE PROTEIN"/>
    <property type="match status" value="1"/>
</dbReference>
<feature type="compositionally biased region" description="Low complexity" evidence="6">
    <location>
        <begin position="103"/>
        <end position="133"/>
    </location>
</feature>